<keyword evidence="4" id="KW-0723">Serine/threonine-protein kinase</keyword>
<dbReference type="InterPro" id="IPR008271">
    <property type="entry name" value="Ser/Thr_kinase_AS"/>
</dbReference>
<evidence type="ECO:0000256" key="10">
    <source>
        <dbReference type="ARBA" id="ARBA00022842"/>
    </source>
</evidence>
<dbReference type="Proteomes" id="UP000887013">
    <property type="component" value="Unassembled WGS sequence"/>
</dbReference>
<dbReference type="PROSITE" id="PS50011">
    <property type="entry name" value="PROTEIN_KINASE_DOM"/>
    <property type="match status" value="1"/>
</dbReference>
<dbReference type="InterPro" id="IPR000719">
    <property type="entry name" value="Prot_kinase_dom"/>
</dbReference>
<proteinExistence type="inferred from homology"/>
<evidence type="ECO:0000256" key="2">
    <source>
        <dbReference type="ARBA" id="ARBA00006692"/>
    </source>
</evidence>
<dbReference type="InterPro" id="IPR011009">
    <property type="entry name" value="Kinase-like_dom_sf"/>
</dbReference>
<dbReference type="EC" id="2.7.11.1" evidence="3"/>
<evidence type="ECO:0000256" key="8">
    <source>
        <dbReference type="ARBA" id="ARBA00022777"/>
    </source>
</evidence>
<comment type="catalytic activity">
    <reaction evidence="13">
        <text>L-seryl-[protein] + ATP = O-phospho-L-seryl-[protein] + ADP + H(+)</text>
        <dbReference type="Rhea" id="RHEA:17989"/>
        <dbReference type="Rhea" id="RHEA-COMP:9863"/>
        <dbReference type="Rhea" id="RHEA-COMP:11604"/>
        <dbReference type="ChEBI" id="CHEBI:15378"/>
        <dbReference type="ChEBI" id="CHEBI:29999"/>
        <dbReference type="ChEBI" id="CHEBI:30616"/>
        <dbReference type="ChEBI" id="CHEBI:83421"/>
        <dbReference type="ChEBI" id="CHEBI:456216"/>
        <dbReference type="EC" id="2.7.11.1"/>
    </reaction>
</comment>
<evidence type="ECO:0000256" key="6">
    <source>
        <dbReference type="ARBA" id="ARBA00022723"/>
    </source>
</evidence>
<comment type="caution">
    <text evidence="16">The sequence shown here is derived from an EMBL/GenBank/DDBJ whole genome shotgun (WGS) entry which is preliminary data.</text>
</comment>
<dbReference type="AlphaFoldDB" id="A0A8X6PQK2"/>
<dbReference type="SMART" id="SM00220">
    <property type="entry name" value="S_TKc"/>
    <property type="match status" value="1"/>
</dbReference>
<keyword evidence="5" id="KW-0808">Transferase</keyword>
<evidence type="ECO:0000256" key="1">
    <source>
        <dbReference type="ARBA" id="ARBA00001946"/>
    </source>
</evidence>
<feature type="domain" description="Protein kinase" evidence="15">
    <location>
        <begin position="192"/>
        <end position="476"/>
    </location>
</feature>
<evidence type="ECO:0000259" key="15">
    <source>
        <dbReference type="PROSITE" id="PS50011"/>
    </source>
</evidence>
<gene>
    <name evidence="16" type="primary">MKNK2</name>
    <name evidence="16" type="ORF">NPIL_534901</name>
</gene>
<feature type="compositionally biased region" description="Basic residues" evidence="14">
    <location>
        <begin position="170"/>
        <end position="180"/>
    </location>
</feature>
<dbReference type="SUPFAM" id="SSF56112">
    <property type="entry name" value="Protein kinase-like (PK-like)"/>
    <property type="match status" value="1"/>
</dbReference>
<feature type="compositionally biased region" description="Basic and acidic residues" evidence="14">
    <location>
        <begin position="1"/>
        <end position="27"/>
    </location>
</feature>
<protein>
    <recommendedName>
        <fullName evidence="3">non-specific serine/threonine protein kinase</fullName>
        <ecNumber evidence="3">2.7.11.1</ecNumber>
    </recommendedName>
</protein>
<keyword evidence="10" id="KW-0460">Magnesium</keyword>
<feature type="non-terminal residue" evidence="16">
    <location>
        <position position="1"/>
    </location>
</feature>
<dbReference type="Gene3D" id="3.30.200.20">
    <property type="entry name" value="Phosphorylase Kinase, domain 1"/>
    <property type="match status" value="1"/>
</dbReference>
<evidence type="ECO:0000256" key="3">
    <source>
        <dbReference type="ARBA" id="ARBA00012513"/>
    </source>
</evidence>
<evidence type="ECO:0000313" key="16">
    <source>
        <dbReference type="EMBL" id="GFT76549.1"/>
    </source>
</evidence>
<evidence type="ECO:0000256" key="12">
    <source>
        <dbReference type="ARBA" id="ARBA00047899"/>
    </source>
</evidence>
<dbReference type="EMBL" id="BMAW01117713">
    <property type="protein sequence ID" value="GFT76549.1"/>
    <property type="molecule type" value="Genomic_DNA"/>
</dbReference>
<keyword evidence="8" id="KW-0418">Kinase</keyword>
<dbReference type="PROSITE" id="PS00108">
    <property type="entry name" value="PROTEIN_KINASE_ST"/>
    <property type="match status" value="1"/>
</dbReference>
<feature type="region of interest" description="Disordered" evidence="14">
    <location>
        <begin position="1"/>
        <end position="29"/>
    </location>
</feature>
<dbReference type="Pfam" id="PF00069">
    <property type="entry name" value="Pkinase"/>
    <property type="match status" value="1"/>
</dbReference>
<evidence type="ECO:0000256" key="13">
    <source>
        <dbReference type="ARBA" id="ARBA00048679"/>
    </source>
</evidence>
<evidence type="ECO:0000313" key="17">
    <source>
        <dbReference type="Proteomes" id="UP000887013"/>
    </source>
</evidence>
<dbReference type="GO" id="GO:0005524">
    <property type="term" value="F:ATP binding"/>
    <property type="evidence" value="ECO:0007669"/>
    <property type="project" value="UniProtKB-KW"/>
</dbReference>
<organism evidence="16 17">
    <name type="scientific">Nephila pilipes</name>
    <name type="common">Giant wood spider</name>
    <name type="synonym">Nephila maculata</name>
    <dbReference type="NCBI Taxonomy" id="299642"/>
    <lineage>
        <taxon>Eukaryota</taxon>
        <taxon>Metazoa</taxon>
        <taxon>Ecdysozoa</taxon>
        <taxon>Arthropoda</taxon>
        <taxon>Chelicerata</taxon>
        <taxon>Arachnida</taxon>
        <taxon>Araneae</taxon>
        <taxon>Araneomorphae</taxon>
        <taxon>Entelegynae</taxon>
        <taxon>Araneoidea</taxon>
        <taxon>Nephilidae</taxon>
        <taxon>Nephila</taxon>
    </lineage>
</organism>
<evidence type="ECO:0000256" key="7">
    <source>
        <dbReference type="ARBA" id="ARBA00022741"/>
    </source>
</evidence>
<keyword evidence="7" id="KW-0547">Nucleotide-binding</keyword>
<comment type="catalytic activity">
    <reaction evidence="12">
        <text>L-threonyl-[protein] + ATP = O-phospho-L-threonyl-[protein] + ADP + H(+)</text>
        <dbReference type="Rhea" id="RHEA:46608"/>
        <dbReference type="Rhea" id="RHEA-COMP:11060"/>
        <dbReference type="Rhea" id="RHEA-COMP:11605"/>
        <dbReference type="ChEBI" id="CHEBI:15378"/>
        <dbReference type="ChEBI" id="CHEBI:30013"/>
        <dbReference type="ChEBI" id="CHEBI:30616"/>
        <dbReference type="ChEBI" id="CHEBI:61977"/>
        <dbReference type="ChEBI" id="CHEBI:456216"/>
        <dbReference type="EC" id="2.7.11.1"/>
    </reaction>
</comment>
<dbReference type="OrthoDB" id="5794026at2759"/>
<evidence type="ECO:0000256" key="14">
    <source>
        <dbReference type="SAM" id="MobiDB-lite"/>
    </source>
</evidence>
<feature type="region of interest" description="Disordered" evidence="14">
    <location>
        <begin position="521"/>
        <end position="541"/>
    </location>
</feature>
<keyword evidence="17" id="KW-1185">Reference proteome</keyword>
<feature type="region of interest" description="Disordered" evidence="14">
    <location>
        <begin position="147"/>
        <end position="180"/>
    </location>
</feature>
<keyword evidence="11" id="KW-0810">Translation regulation</keyword>
<dbReference type="PANTHER" id="PTHR24349">
    <property type="entry name" value="SERINE/THREONINE-PROTEIN KINASE"/>
    <property type="match status" value="1"/>
</dbReference>
<name>A0A8X6PQK2_NEPPI</name>
<dbReference type="Gene3D" id="1.10.510.10">
    <property type="entry name" value="Transferase(Phosphotransferase) domain 1"/>
    <property type="match status" value="1"/>
</dbReference>
<comment type="cofactor">
    <cofactor evidence="1">
        <name>Mg(2+)</name>
        <dbReference type="ChEBI" id="CHEBI:18420"/>
    </cofactor>
</comment>
<accession>A0A8X6PQK2</accession>
<dbReference type="GO" id="GO:0046872">
    <property type="term" value="F:metal ion binding"/>
    <property type="evidence" value="ECO:0007669"/>
    <property type="project" value="UniProtKB-KW"/>
</dbReference>
<dbReference type="GO" id="GO:0006417">
    <property type="term" value="P:regulation of translation"/>
    <property type="evidence" value="ECO:0007669"/>
    <property type="project" value="UniProtKB-KW"/>
</dbReference>
<dbReference type="FunFam" id="3.30.200.20:FF:000093">
    <property type="entry name" value="Putative map kinase-interacting serine/threonine-protein kinase 1"/>
    <property type="match status" value="1"/>
</dbReference>
<sequence>NEPDDKMEAGRATEPDDKTEAMKEAISKTEGSSDTMFCVQKASCSIEEISEHRVESIRGLKRNFSCVRGRRRRDISDTTPEEIAFMLLQGSSDDTSFESEEIVISPDLFSCGKFVLPGPSLIHTIEESSFESSFDDTVEILEAAENPVQESTSEVLRSAPQPIEAPKSQQQRRRRKKKRTRSFCDNFSDLYRLTDEVLGEGACASVRTCVQLNTGHEFAVKIIMKEPSHPRERVFREIETFHHCRGHQNIIQLIQFFEEQDRFLLIFEKVYGGPLLAHIQKRVLFTEREASMVIRDVANALKFLHHKGIAHRDLKPENILCFSQDQVCPVKICDFDLGSGVVLSKSTSPCSTPELLSPVGSAEFMAPEVVSGFVGEATPYDKRCDLWSLGVIMYILLCGYPPFYGCCGGDCGWERGSACEACQSMLFECIQNGVYEYPEREWAFISEEAKSLISNLLVKNASQRYSAETVLNHPWVANGGPTTLLDTPNVIKKNNSARDLAAFAENANAFKRMHMRNIIHSSGPSVPLPEENIQPSASSASSSMLFSLSPLSDSSLYQRRRGSHSQ</sequence>
<keyword evidence="9" id="KW-0067">ATP-binding</keyword>
<dbReference type="GO" id="GO:0004674">
    <property type="term" value="F:protein serine/threonine kinase activity"/>
    <property type="evidence" value="ECO:0007669"/>
    <property type="project" value="UniProtKB-KW"/>
</dbReference>
<evidence type="ECO:0000256" key="4">
    <source>
        <dbReference type="ARBA" id="ARBA00022527"/>
    </source>
</evidence>
<evidence type="ECO:0000256" key="5">
    <source>
        <dbReference type="ARBA" id="ARBA00022679"/>
    </source>
</evidence>
<dbReference type="FunFam" id="1.10.510.10:FF:000119">
    <property type="entry name" value="Putative map kinase-interacting serine/threonine-protein kinase 1"/>
    <property type="match status" value="1"/>
</dbReference>
<keyword evidence="6" id="KW-0479">Metal-binding</keyword>
<evidence type="ECO:0000256" key="9">
    <source>
        <dbReference type="ARBA" id="ARBA00022840"/>
    </source>
</evidence>
<dbReference type="InterPro" id="IPR050205">
    <property type="entry name" value="CDPK_Ser/Thr_kinases"/>
</dbReference>
<comment type="similarity">
    <text evidence="2">Belongs to the protein kinase superfamily. CAMK Ser/Thr protein kinase family.</text>
</comment>
<evidence type="ECO:0000256" key="11">
    <source>
        <dbReference type="ARBA" id="ARBA00022845"/>
    </source>
</evidence>
<reference evidence="16" key="1">
    <citation type="submission" date="2020-08" db="EMBL/GenBank/DDBJ databases">
        <title>Multicomponent nature underlies the extraordinary mechanical properties of spider dragline silk.</title>
        <authorList>
            <person name="Kono N."/>
            <person name="Nakamura H."/>
            <person name="Mori M."/>
            <person name="Yoshida Y."/>
            <person name="Ohtoshi R."/>
            <person name="Malay A.D."/>
            <person name="Moran D.A.P."/>
            <person name="Tomita M."/>
            <person name="Numata K."/>
            <person name="Arakawa K."/>
        </authorList>
    </citation>
    <scope>NUCLEOTIDE SEQUENCE</scope>
</reference>